<evidence type="ECO:0000313" key="3">
    <source>
        <dbReference type="Proteomes" id="UP000509771"/>
    </source>
</evidence>
<dbReference type="KEGG" id="ncl:C5F47_06030"/>
<dbReference type="PROSITE" id="PS51257">
    <property type="entry name" value="PROKAR_LIPOPROTEIN"/>
    <property type="match status" value="1"/>
</dbReference>
<feature type="transmembrane region" description="Helical" evidence="1">
    <location>
        <begin position="216"/>
        <end position="238"/>
    </location>
</feature>
<evidence type="ECO:0000256" key="1">
    <source>
        <dbReference type="SAM" id="Phobius"/>
    </source>
</evidence>
<dbReference type="GeneID" id="56059585"/>
<feature type="transmembrane region" description="Helical" evidence="1">
    <location>
        <begin position="7"/>
        <end position="26"/>
    </location>
</feature>
<gene>
    <name evidence="2" type="ORF">C5F47_06030</name>
</gene>
<name>A0A7D5R0I3_9ARCH</name>
<dbReference type="EMBL" id="CP026993">
    <property type="protein sequence ID" value="QLH03138.1"/>
    <property type="molecule type" value="Genomic_DNA"/>
</dbReference>
<keyword evidence="1" id="KW-0812">Transmembrane</keyword>
<keyword evidence="3" id="KW-1185">Reference proteome</keyword>
<protein>
    <submittedName>
        <fullName evidence="2">Uncharacterized protein</fullName>
    </submittedName>
</protein>
<keyword evidence="1" id="KW-0472">Membrane</keyword>
<dbReference type="Proteomes" id="UP000509771">
    <property type="component" value="Chromosome"/>
</dbReference>
<proteinExistence type="predicted"/>
<organism evidence="2 3">
    <name type="scientific">Nitrosopumilus cobalaminigenes</name>
    <dbReference type="NCBI Taxonomy" id="1470066"/>
    <lineage>
        <taxon>Archaea</taxon>
        <taxon>Nitrososphaerota</taxon>
        <taxon>Nitrososphaeria</taxon>
        <taxon>Nitrosopumilales</taxon>
        <taxon>Nitrosopumilaceae</taxon>
        <taxon>Nitrosopumilus</taxon>
    </lineage>
</organism>
<evidence type="ECO:0000313" key="2">
    <source>
        <dbReference type="EMBL" id="QLH03138.1"/>
    </source>
</evidence>
<keyword evidence="1" id="KW-1133">Transmembrane helix</keyword>
<accession>A0A7D5R0I3</accession>
<dbReference type="AlphaFoldDB" id="A0A7D5R0I3"/>
<sequence>MNKQSIGIFLIVLGCVLVTTGLMVVLTSTNYAQTTNAESSENIRPIEFTTLEYVSGDPENPTKIQLKVVFSTLYDFAVNNKIDYVFQAKVSGPEAIERILIFFMIPKGDYSGINESNIIATFEQEKEEDSAVELFEKGSMNDGSILFERTGFITFPIEHGLSLYPITIGTHGEFAPLDKMENIVEIKPSTVIKNAEANEMIVESFSQQNIFSIQQIGLAVLGLSGVPFGIGTSLILSVKNQKHIELVMDDLASKIVEKVNNSKNF</sequence>
<dbReference type="RefSeq" id="WP_179360241.1">
    <property type="nucleotide sequence ID" value="NZ_CP026993.1"/>
</dbReference>
<reference evidence="2 3" key="1">
    <citation type="submission" date="2018-02" db="EMBL/GenBank/DDBJ databases">
        <title>Complete genome of Nitrosopumilus cobalaminigenes HCA1.</title>
        <authorList>
            <person name="Qin W."/>
            <person name="Zheng Y."/>
            <person name="Stahl D.A."/>
        </authorList>
    </citation>
    <scope>NUCLEOTIDE SEQUENCE [LARGE SCALE GENOMIC DNA]</scope>
    <source>
        <strain evidence="2 3">HCA1</strain>
    </source>
</reference>